<evidence type="ECO:0000313" key="2">
    <source>
        <dbReference type="Proteomes" id="UP000034883"/>
    </source>
</evidence>
<dbReference type="EMBL" id="CP011125">
    <property type="protein sequence ID" value="AKF10784.1"/>
    <property type="molecule type" value="Genomic_DNA"/>
</dbReference>
<gene>
    <name evidence="1" type="ORF">DB32_007933</name>
</gene>
<evidence type="ECO:0000313" key="1">
    <source>
        <dbReference type="EMBL" id="AKF10784.1"/>
    </source>
</evidence>
<keyword evidence="2" id="KW-1185">Reference proteome</keyword>
<accession>A0A0F6SHP1</accession>
<dbReference type="AlphaFoldDB" id="A0A0F6SHP1"/>
<protein>
    <submittedName>
        <fullName evidence="1">Uncharacterized protein</fullName>
    </submittedName>
</protein>
<dbReference type="Proteomes" id="UP000034883">
    <property type="component" value="Chromosome"/>
</dbReference>
<sequence length="64" mass="7462">MAASRARDRRAPLLGDPVSRSRVTVKLDVRLPAHTRAARPSWRDRARVFHRCARDARARRCREQ</sequence>
<reference evidence="1 2" key="1">
    <citation type="submission" date="2015-03" db="EMBL/GenBank/DDBJ databases">
        <title>Genome assembly of Sandaracinus amylolyticus DSM 53668.</title>
        <authorList>
            <person name="Sharma G."/>
            <person name="Subramanian S."/>
        </authorList>
    </citation>
    <scope>NUCLEOTIDE SEQUENCE [LARGE SCALE GENOMIC DNA]</scope>
    <source>
        <strain evidence="1 2">DSM 53668</strain>
    </source>
</reference>
<name>A0A0F6SHP1_9BACT</name>
<dbReference type="KEGG" id="samy:DB32_007933"/>
<proteinExistence type="predicted"/>
<dbReference type="STRING" id="927083.DB32_007933"/>
<organism evidence="1 2">
    <name type="scientific">Sandaracinus amylolyticus</name>
    <dbReference type="NCBI Taxonomy" id="927083"/>
    <lineage>
        <taxon>Bacteria</taxon>
        <taxon>Pseudomonadati</taxon>
        <taxon>Myxococcota</taxon>
        <taxon>Polyangia</taxon>
        <taxon>Polyangiales</taxon>
        <taxon>Sandaracinaceae</taxon>
        <taxon>Sandaracinus</taxon>
    </lineage>
</organism>